<feature type="chain" id="PRO_5029001529" evidence="1">
    <location>
        <begin position="20"/>
        <end position="536"/>
    </location>
</feature>
<name>A0A7E4VNN6_PANRE</name>
<dbReference type="InterPro" id="IPR059047">
    <property type="entry name" value="CUB_M02D8_5_3rd"/>
</dbReference>
<evidence type="ECO:0000256" key="1">
    <source>
        <dbReference type="SAM" id="SignalP"/>
    </source>
</evidence>
<dbReference type="Pfam" id="PF23062">
    <property type="entry name" value="CUB_M02D8_5_3rd"/>
    <property type="match status" value="1"/>
</dbReference>
<dbReference type="InterPro" id="IPR059046">
    <property type="entry name" value="CUB_M02D8_5_2nd"/>
</dbReference>
<dbReference type="Gene3D" id="2.60.120.290">
    <property type="entry name" value="Spermadhesin, CUB domain"/>
    <property type="match status" value="1"/>
</dbReference>
<evidence type="ECO:0000313" key="5">
    <source>
        <dbReference type="WBParaSite" id="Pan_g23418.t1"/>
    </source>
</evidence>
<proteinExistence type="predicted"/>
<feature type="domain" description="M02D8-5-like third CUB" evidence="3">
    <location>
        <begin position="273"/>
        <end position="382"/>
    </location>
</feature>
<dbReference type="Pfam" id="PF23061">
    <property type="entry name" value="CUB_M02D8_5_2nd"/>
    <property type="match status" value="1"/>
</dbReference>
<feature type="domain" description="M02D8-5-like second CUB" evidence="2">
    <location>
        <begin position="153"/>
        <end position="262"/>
    </location>
</feature>
<reference evidence="4" key="1">
    <citation type="journal article" date="2013" name="Genetics">
        <title>The draft genome and transcriptome of Panagrellus redivivus are shaped by the harsh demands of a free-living lifestyle.</title>
        <authorList>
            <person name="Srinivasan J."/>
            <person name="Dillman A.R."/>
            <person name="Macchietto M.G."/>
            <person name="Heikkinen L."/>
            <person name="Lakso M."/>
            <person name="Fracchia K.M."/>
            <person name="Antoshechkin I."/>
            <person name="Mortazavi A."/>
            <person name="Wong G."/>
            <person name="Sternberg P.W."/>
        </authorList>
    </citation>
    <scope>NUCLEOTIDE SEQUENCE [LARGE SCALE GENOMIC DNA]</scope>
    <source>
        <strain evidence="4">MT8872</strain>
    </source>
</reference>
<organism evidence="4 5">
    <name type="scientific">Panagrellus redivivus</name>
    <name type="common">Microworm</name>
    <dbReference type="NCBI Taxonomy" id="6233"/>
    <lineage>
        <taxon>Eukaryota</taxon>
        <taxon>Metazoa</taxon>
        <taxon>Ecdysozoa</taxon>
        <taxon>Nematoda</taxon>
        <taxon>Chromadorea</taxon>
        <taxon>Rhabditida</taxon>
        <taxon>Tylenchina</taxon>
        <taxon>Panagrolaimomorpha</taxon>
        <taxon>Panagrolaimoidea</taxon>
        <taxon>Panagrolaimidae</taxon>
        <taxon>Panagrellus</taxon>
    </lineage>
</organism>
<reference evidence="5" key="2">
    <citation type="submission" date="2020-10" db="UniProtKB">
        <authorList>
            <consortium name="WormBaseParasite"/>
        </authorList>
    </citation>
    <scope>IDENTIFICATION</scope>
</reference>
<keyword evidence="4" id="KW-1185">Reference proteome</keyword>
<evidence type="ECO:0000259" key="2">
    <source>
        <dbReference type="Pfam" id="PF23061"/>
    </source>
</evidence>
<dbReference type="AlphaFoldDB" id="A0A7E4VNN6"/>
<accession>A0A7E4VNN6</accession>
<evidence type="ECO:0000259" key="3">
    <source>
        <dbReference type="Pfam" id="PF23062"/>
    </source>
</evidence>
<dbReference type="SUPFAM" id="SSF49854">
    <property type="entry name" value="Spermadhesin, CUB domain"/>
    <property type="match status" value="1"/>
</dbReference>
<evidence type="ECO:0000313" key="4">
    <source>
        <dbReference type="Proteomes" id="UP000492821"/>
    </source>
</evidence>
<keyword evidence="1" id="KW-0732">Signal</keyword>
<feature type="signal peptide" evidence="1">
    <location>
        <begin position="1"/>
        <end position="19"/>
    </location>
</feature>
<dbReference type="WBParaSite" id="Pan_g23418.t1">
    <property type="protein sequence ID" value="Pan_g23418.t1"/>
    <property type="gene ID" value="Pan_g23418"/>
</dbReference>
<dbReference type="InterPro" id="IPR035914">
    <property type="entry name" value="Sperma_CUB_dom_sf"/>
</dbReference>
<dbReference type="Proteomes" id="UP000492821">
    <property type="component" value="Unassembled WGS sequence"/>
</dbReference>
<protein>
    <submittedName>
        <fullName evidence="5">CUB_2 domain-containing protein</fullName>
    </submittedName>
</protein>
<sequence length="536" mass="60123">MMGRLILPLLSVFVTGVIGIETITLGPDTNLNLPENDYIIQSPNFPNSYGTVINHNNVGQIILNAPAEEGAGYYLFFTEFMIDETETIIISHENTTHILSGSEFTKRGTAAYIYTEGNVVFQIGANSLSEDDHTGFQIIAKRHGVNEIVGTSYNDSTNLDELDYAYFFVSPAYPAVNGSTIERTQTFMSNNSIRVLLYDFDFNGTVVLSGTDVNGTDVKIEYTGFQTNTSTVANYFLHDVTIDVKCKRPAGCGRYFVIVEPYVPKPPTITSLNFSLDTNVSQWFTSVDYDRTAYPNNYQFYVNITAPENTEQKIVLWLKFESEASSDGMSFTGLVANPAADNWRLTGSWYTLLFAETNHLQLSFSSDGVGRAVGFYGSLYLQSCKCPEDEVLETNYTSSLDFTITSPGYSNRDVGSYCPGLNCQWSYKFTVDHIFNFDSPFFEFRDSDFLRISDDHNKTIAIFSNSNKANTSSFYVNSGIVHFQFVTSSDIVAPNGTDNFYFWMRAGISEVFPSHQPQFIDRVTFVESYFVSYDLS</sequence>